<dbReference type="InterPro" id="IPR047610">
    <property type="entry name" value="ImuA_translesion"/>
</dbReference>
<dbReference type="NCBIfam" id="NF033429">
    <property type="entry name" value="ImuA_translesion"/>
    <property type="match status" value="1"/>
</dbReference>
<dbReference type="EMBL" id="CP106753">
    <property type="protein sequence ID" value="UXY15379.1"/>
    <property type="molecule type" value="Genomic_DNA"/>
</dbReference>
<sequence>MNAPLPLEARPGLQSLLPHPALWRGADGVAGPVLASGHALLDGVLPGGGWGVGQVSELLHRPGHGELTLLFPALRQLTAMGRSVVLVAPPWPPYAPAWAQAGIALERLVWIRPANPAEAMWAMEQALADPAPGAVLGWHAGMLADRAARRLQLAARQGTAAAFLLRHAVAQSTASPFPLRLAVAGLPDGWRIRVLKRRGLPLTAPVDLSRDEVHDALAGVASAPAGAGCVPASTARLPGF</sequence>
<dbReference type="InterPro" id="IPR027417">
    <property type="entry name" value="P-loop_NTPase"/>
</dbReference>
<proteinExistence type="predicted"/>
<evidence type="ECO:0000313" key="2">
    <source>
        <dbReference type="EMBL" id="UXY15379.1"/>
    </source>
</evidence>
<dbReference type="InterPro" id="IPR004596">
    <property type="entry name" value="Cell_div_suppressor_SulA"/>
</dbReference>
<evidence type="ECO:0000256" key="1">
    <source>
        <dbReference type="ARBA" id="ARBA00022763"/>
    </source>
</evidence>
<dbReference type="InterPro" id="IPR017166">
    <property type="entry name" value="UCP037290"/>
</dbReference>
<gene>
    <name evidence="2" type="primary">imuA</name>
    <name evidence="2" type="ORF">N8I74_19040</name>
</gene>
<evidence type="ECO:0000313" key="3">
    <source>
        <dbReference type="Proteomes" id="UP001061302"/>
    </source>
</evidence>
<dbReference type="RefSeq" id="WP_263124785.1">
    <property type="nucleotide sequence ID" value="NZ_CP106753.1"/>
</dbReference>
<dbReference type="Gene3D" id="3.40.50.300">
    <property type="entry name" value="P-loop containing nucleotide triphosphate hydrolases"/>
    <property type="match status" value="1"/>
</dbReference>
<keyword evidence="3" id="KW-1185">Reference proteome</keyword>
<name>A0ABY6DM03_9NEIS</name>
<organism evidence="2 3">
    <name type="scientific">Chitiniphilus purpureus</name>
    <dbReference type="NCBI Taxonomy" id="2981137"/>
    <lineage>
        <taxon>Bacteria</taxon>
        <taxon>Pseudomonadati</taxon>
        <taxon>Pseudomonadota</taxon>
        <taxon>Betaproteobacteria</taxon>
        <taxon>Neisseriales</taxon>
        <taxon>Chitinibacteraceae</taxon>
        <taxon>Chitiniphilus</taxon>
    </lineage>
</organism>
<dbReference type="PIRSF" id="PIRSF037290">
    <property type="entry name" value="UCP037290"/>
    <property type="match status" value="1"/>
</dbReference>
<protein>
    <submittedName>
        <fullName evidence="2">Translesion DNA synthesis-associated protein ImuA</fullName>
    </submittedName>
</protein>
<dbReference type="PANTHER" id="PTHR35369:SF3">
    <property type="entry name" value="TRANSLESION DNA SYNTHESIS-ASSOCIATED PROTEIN IMUA"/>
    <property type="match status" value="1"/>
</dbReference>
<accession>A0ABY6DM03</accession>
<reference evidence="2" key="1">
    <citation type="submission" date="2022-10" db="EMBL/GenBank/DDBJ databases">
        <title>Chitiniphilus purpureus sp. nov., a novel chitin-degrading bacterium isolated from crawfish pond sediment.</title>
        <authorList>
            <person name="Li K."/>
        </authorList>
    </citation>
    <scope>NUCLEOTIDE SEQUENCE</scope>
    <source>
        <strain evidence="2">CD1</strain>
    </source>
</reference>
<dbReference type="SUPFAM" id="SSF52540">
    <property type="entry name" value="P-loop containing nucleoside triphosphate hydrolases"/>
    <property type="match status" value="1"/>
</dbReference>
<dbReference type="InterPro" id="IPR050356">
    <property type="entry name" value="SulA_CellDiv_inhibitor"/>
</dbReference>
<dbReference type="Proteomes" id="UP001061302">
    <property type="component" value="Chromosome"/>
</dbReference>
<keyword evidence="1" id="KW-0227">DNA damage</keyword>
<dbReference type="PANTHER" id="PTHR35369">
    <property type="entry name" value="BLR3025 PROTEIN-RELATED"/>
    <property type="match status" value="1"/>
</dbReference>
<dbReference type="Pfam" id="PF03846">
    <property type="entry name" value="SulA"/>
    <property type="match status" value="1"/>
</dbReference>